<evidence type="ECO:0000256" key="5">
    <source>
        <dbReference type="PROSITE-ProRule" id="PRU00042"/>
    </source>
</evidence>
<keyword evidence="7" id="KW-0732">Signal</keyword>
<dbReference type="PANTHER" id="PTHR46179:SF24">
    <property type="entry name" value="C2H2-TYPE DOMAIN-CONTAINING PROTEIN"/>
    <property type="match status" value="1"/>
</dbReference>
<feature type="signal peptide" evidence="7">
    <location>
        <begin position="1"/>
        <end position="20"/>
    </location>
</feature>
<keyword evidence="2" id="KW-0677">Repeat</keyword>
<evidence type="ECO:0000256" key="3">
    <source>
        <dbReference type="ARBA" id="ARBA00022771"/>
    </source>
</evidence>
<name>M2TFQ1_COCH5</name>
<dbReference type="Pfam" id="PF13912">
    <property type="entry name" value="zf-C2H2_6"/>
    <property type="match status" value="1"/>
</dbReference>
<gene>
    <name evidence="9" type="ORF">COCHEDRAFT_1148925</name>
</gene>
<dbReference type="InterPro" id="IPR036236">
    <property type="entry name" value="Znf_C2H2_sf"/>
</dbReference>
<dbReference type="AlphaFoldDB" id="M2TFQ1"/>
<evidence type="ECO:0000256" key="6">
    <source>
        <dbReference type="SAM" id="MobiDB-lite"/>
    </source>
</evidence>
<dbReference type="eggNOG" id="KOG1721">
    <property type="taxonomic scope" value="Eukaryota"/>
</dbReference>
<dbReference type="PANTHER" id="PTHR46179">
    <property type="entry name" value="ZINC FINGER PROTEIN"/>
    <property type="match status" value="1"/>
</dbReference>
<feature type="region of interest" description="Disordered" evidence="6">
    <location>
        <begin position="139"/>
        <end position="166"/>
    </location>
</feature>
<dbReference type="GO" id="GO:0008270">
    <property type="term" value="F:zinc ion binding"/>
    <property type="evidence" value="ECO:0007669"/>
    <property type="project" value="UniProtKB-KW"/>
</dbReference>
<keyword evidence="4" id="KW-0862">Zinc</keyword>
<dbReference type="OMA" id="FRCEHPD"/>
<dbReference type="InterPro" id="IPR051061">
    <property type="entry name" value="Zinc_finger_trans_reg"/>
</dbReference>
<proteinExistence type="predicted"/>
<dbReference type="PROSITE" id="PS50157">
    <property type="entry name" value="ZINC_FINGER_C2H2_2"/>
    <property type="match status" value="2"/>
</dbReference>
<dbReference type="OrthoDB" id="8922241at2759"/>
<dbReference type="InterPro" id="IPR013087">
    <property type="entry name" value="Znf_C2H2_type"/>
</dbReference>
<feature type="domain" description="C2H2-type" evidence="8">
    <location>
        <begin position="167"/>
        <end position="197"/>
    </location>
</feature>
<dbReference type="EMBL" id="KB445590">
    <property type="protein sequence ID" value="EMD85324.1"/>
    <property type="molecule type" value="Genomic_DNA"/>
</dbReference>
<evidence type="ECO:0000256" key="2">
    <source>
        <dbReference type="ARBA" id="ARBA00022737"/>
    </source>
</evidence>
<keyword evidence="3 5" id="KW-0863">Zinc-finger</keyword>
<protein>
    <recommendedName>
        <fullName evidence="8">C2H2-type domain-containing protein</fullName>
    </recommendedName>
</protein>
<dbReference type="FunFam" id="3.30.160.60:FF:000100">
    <property type="entry name" value="Zinc finger 45-like"/>
    <property type="match status" value="1"/>
</dbReference>
<evidence type="ECO:0000259" key="8">
    <source>
        <dbReference type="PROSITE" id="PS50157"/>
    </source>
</evidence>
<sequence length="260" mass="29767">MYTLLLFTVLLTVLLPPAAASGPIMDLTPPISPLDLTYPVEELFVCHFCAGMQFEFCQCILALPQMPYNYVAAPQHHAPMNMPPPPAGTHQTEVNLAPVWDYVTGDRRPVLNEYIQRIDANETTVQPITVQAYIHDIYTPGDRSSSSRQTKSAKRSSRRQPPREGGFVCNESGCTEVFNRQCDLNRHQKTSHRNERPHVCPTCGKGFMYPKDLRRHKTQHRDPLSAMDTFRCEHPDCTNLDGFSRKDNLQRHKRRQHQQQ</sequence>
<dbReference type="PROSITE" id="PS00028">
    <property type="entry name" value="ZINC_FINGER_C2H2_1"/>
    <property type="match status" value="2"/>
</dbReference>
<organism evidence="9 10">
    <name type="scientific">Cochliobolus heterostrophus (strain C5 / ATCC 48332 / race O)</name>
    <name type="common">Southern corn leaf blight fungus</name>
    <name type="synonym">Bipolaris maydis</name>
    <dbReference type="NCBI Taxonomy" id="701091"/>
    <lineage>
        <taxon>Eukaryota</taxon>
        <taxon>Fungi</taxon>
        <taxon>Dikarya</taxon>
        <taxon>Ascomycota</taxon>
        <taxon>Pezizomycotina</taxon>
        <taxon>Dothideomycetes</taxon>
        <taxon>Pleosporomycetidae</taxon>
        <taxon>Pleosporales</taxon>
        <taxon>Pleosporineae</taxon>
        <taxon>Pleosporaceae</taxon>
        <taxon>Bipolaris</taxon>
    </lineage>
</organism>
<feature type="chain" id="PRO_5004026716" description="C2H2-type domain-containing protein" evidence="7">
    <location>
        <begin position="21"/>
        <end position="260"/>
    </location>
</feature>
<keyword evidence="1" id="KW-0479">Metal-binding</keyword>
<keyword evidence="10" id="KW-1185">Reference proteome</keyword>
<evidence type="ECO:0000313" key="9">
    <source>
        <dbReference type="EMBL" id="EMD85324.1"/>
    </source>
</evidence>
<dbReference type="SMART" id="SM00355">
    <property type="entry name" value="ZnF_C2H2"/>
    <property type="match status" value="3"/>
</dbReference>
<feature type="domain" description="C2H2-type" evidence="8">
    <location>
        <begin position="198"/>
        <end position="225"/>
    </location>
</feature>
<evidence type="ECO:0000256" key="1">
    <source>
        <dbReference type="ARBA" id="ARBA00022723"/>
    </source>
</evidence>
<accession>M2TFQ1</accession>
<dbReference type="Gene3D" id="3.30.160.60">
    <property type="entry name" value="Classic Zinc Finger"/>
    <property type="match status" value="3"/>
</dbReference>
<evidence type="ECO:0000256" key="4">
    <source>
        <dbReference type="ARBA" id="ARBA00022833"/>
    </source>
</evidence>
<dbReference type="GO" id="GO:0005634">
    <property type="term" value="C:nucleus"/>
    <property type="evidence" value="ECO:0007669"/>
    <property type="project" value="TreeGrafter"/>
</dbReference>
<reference evidence="9 10" key="1">
    <citation type="journal article" date="2012" name="PLoS Pathog.">
        <title>Diverse lifestyles and strategies of plant pathogenesis encoded in the genomes of eighteen Dothideomycetes fungi.</title>
        <authorList>
            <person name="Ohm R.A."/>
            <person name="Feau N."/>
            <person name="Henrissat B."/>
            <person name="Schoch C.L."/>
            <person name="Horwitz B.A."/>
            <person name="Barry K.W."/>
            <person name="Condon B.J."/>
            <person name="Copeland A.C."/>
            <person name="Dhillon B."/>
            <person name="Glaser F."/>
            <person name="Hesse C.N."/>
            <person name="Kosti I."/>
            <person name="LaButti K."/>
            <person name="Lindquist E.A."/>
            <person name="Lucas S."/>
            <person name="Salamov A.A."/>
            <person name="Bradshaw R.E."/>
            <person name="Ciuffetti L."/>
            <person name="Hamelin R.C."/>
            <person name="Kema G.H.J."/>
            <person name="Lawrence C."/>
            <person name="Scott J.A."/>
            <person name="Spatafora J.W."/>
            <person name="Turgeon B.G."/>
            <person name="de Wit P.J.G.M."/>
            <person name="Zhong S."/>
            <person name="Goodwin S.B."/>
            <person name="Grigoriev I.V."/>
        </authorList>
    </citation>
    <scope>NUCLEOTIDE SEQUENCE [LARGE SCALE GENOMIC DNA]</scope>
    <source>
        <strain evidence="10">C5 / ATCC 48332 / race O</strain>
    </source>
</reference>
<evidence type="ECO:0000313" key="10">
    <source>
        <dbReference type="Proteomes" id="UP000016936"/>
    </source>
</evidence>
<dbReference type="STRING" id="701091.M2TFQ1"/>
<dbReference type="SUPFAM" id="SSF57667">
    <property type="entry name" value="beta-beta-alpha zinc fingers"/>
    <property type="match status" value="2"/>
</dbReference>
<dbReference type="Proteomes" id="UP000016936">
    <property type="component" value="Unassembled WGS sequence"/>
</dbReference>
<reference evidence="10" key="2">
    <citation type="journal article" date="2013" name="PLoS Genet.">
        <title>Comparative genome structure, secondary metabolite, and effector coding capacity across Cochliobolus pathogens.</title>
        <authorList>
            <person name="Condon B.J."/>
            <person name="Leng Y."/>
            <person name="Wu D."/>
            <person name="Bushley K.E."/>
            <person name="Ohm R.A."/>
            <person name="Otillar R."/>
            <person name="Martin J."/>
            <person name="Schackwitz W."/>
            <person name="Grimwood J."/>
            <person name="MohdZainudin N."/>
            <person name="Xue C."/>
            <person name="Wang R."/>
            <person name="Manning V.A."/>
            <person name="Dhillon B."/>
            <person name="Tu Z.J."/>
            <person name="Steffenson B.J."/>
            <person name="Salamov A."/>
            <person name="Sun H."/>
            <person name="Lowry S."/>
            <person name="LaButti K."/>
            <person name="Han J."/>
            <person name="Copeland A."/>
            <person name="Lindquist E."/>
            <person name="Barry K."/>
            <person name="Schmutz J."/>
            <person name="Baker S.E."/>
            <person name="Ciuffetti L.M."/>
            <person name="Grigoriev I.V."/>
            <person name="Zhong S."/>
            <person name="Turgeon B.G."/>
        </authorList>
    </citation>
    <scope>NUCLEOTIDE SEQUENCE [LARGE SCALE GENOMIC DNA]</scope>
    <source>
        <strain evidence="10">C5 / ATCC 48332 / race O</strain>
    </source>
</reference>
<dbReference type="GO" id="GO:0006357">
    <property type="term" value="P:regulation of transcription by RNA polymerase II"/>
    <property type="evidence" value="ECO:0007669"/>
    <property type="project" value="TreeGrafter"/>
</dbReference>
<evidence type="ECO:0000256" key="7">
    <source>
        <dbReference type="SAM" id="SignalP"/>
    </source>
</evidence>
<feature type="compositionally biased region" description="Basic residues" evidence="6">
    <location>
        <begin position="151"/>
        <end position="160"/>
    </location>
</feature>
<dbReference type="Pfam" id="PF00096">
    <property type="entry name" value="zf-C2H2"/>
    <property type="match status" value="1"/>
</dbReference>
<dbReference type="HOGENOM" id="CLU_095377_0_0_1"/>